<dbReference type="Proteomes" id="UP000823612">
    <property type="component" value="Unassembled WGS sequence"/>
</dbReference>
<keyword evidence="1" id="KW-1133">Transmembrane helix</keyword>
<keyword evidence="1" id="KW-0472">Membrane</keyword>
<feature type="transmembrane region" description="Helical" evidence="1">
    <location>
        <begin position="100"/>
        <end position="124"/>
    </location>
</feature>
<evidence type="ECO:0000256" key="1">
    <source>
        <dbReference type="SAM" id="Phobius"/>
    </source>
</evidence>
<feature type="transmembrane region" description="Helical" evidence="1">
    <location>
        <begin position="195"/>
        <end position="215"/>
    </location>
</feature>
<evidence type="ECO:0008006" key="4">
    <source>
        <dbReference type="Google" id="ProtNLM"/>
    </source>
</evidence>
<feature type="transmembrane region" description="Helical" evidence="1">
    <location>
        <begin position="15"/>
        <end position="36"/>
    </location>
</feature>
<feature type="transmembrane region" description="Helical" evidence="1">
    <location>
        <begin position="144"/>
        <end position="162"/>
    </location>
</feature>
<organism evidence="2 3">
    <name type="scientific">Candidatus Pullibacteroides excrementavium</name>
    <dbReference type="NCBI Taxonomy" id="2840905"/>
    <lineage>
        <taxon>Bacteria</taxon>
        <taxon>Pseudomonadati</taxon>
        <taxon>Bacteroidota</taxon>
        <taxon>Bacteroidia</taxon>
        <taxon>Bacteroidales</taxon>
        <taxon>Candidatus Pullibacteroides</taxon>
    </lineage>
</organism>
<evidence type="ECO:0000313" key="3">
    <source>
        <dbReference type="Proteomes" id="UP000823612"/>
    </source>
</evidence>
<reference evidence="2" key="1">
    <citation type="submission" date="2020-10" db="EMBL/GenBank/DDBJ databases">
        <authorList>
            <person name="Gilroy R."/>
        </authorList>
    </citation>
    <scope>NUCLEOTIDE SEQUENCE</scope>
    <source>
        <strain evidence="2">2889</strain>
    </source>
</reference>
<comment type="caution">
    <text evidence="2">The sequence shown here is derived from an EMBL/GenBank/DDBJ whole genome shotgun (WGS) entry which is preliminary data.</text>
</comment>
<name>A0A9D9H224_9BACT</name>
<dbReference type="AlphaFoldDB" id="A0A9D9H224"/>
<evidence type="ECO:0000313" key="2">
    <source>
        <dbReference type="EMBL" id="MBO8433461.1"/>
    </source>
</evidence>
<dbReference type="EMBL" id="JADIMZ010000138">
    <property type="protein sequence ID" value="MBO8433461.1"/>
    <property type="molecule type" value="Genomic_DNA"/>
</dbReference>
<reference evidence="2" key="2">
    <citation type="journal article" date="2021" name="PeerJ">
        <title>Extensive microbial diversity within the chicken gut microbiome revealed by metagenomics and culture.</title>
        <authorList>
            <person name="Gilroy R."/>
            <person name="Ravi A."/>
            <person name="Getino M."/>
            <person name="Pursley I."/>
            <person name="Horton D.L."/>
            <person name="Alikhan N.F."/>
            <person name="Baker D."/>
            <person name="Gharbi K."/>
            <person name="Hall N."/>
            <person name="Watson M."/>
            <person name="Adriaenssens E.M."/>
            <person name="Foster-Nyarko E."/>
            <person name="Jarju S."/>
            <person name="Secka A."/>
            <person name="Antonio M."/>
            <person name="Oren A."/>
            <person name="Chaudhuri R.R."/>
            <person name="La Ragione R."/>
            <person name="Hildebrand F."/>
            <person name="Pallen M.J."/>
        </authorList>
    </citation>
    <scope>NUCLEOTIDE SEQUENCE</scope>
    <source>
        <strain evidence="2">2889</strain>
    </source>
</reference>
<feature type="transmembrane region" description="Helical" evidence="1">
    <location>
        <begin position="56"/>
        <end position="79"/>
    </location>
</feature>
<accession>A0A9D9H224</accession>
<keyword evidence="1" id="KW-0812">Transmembrane</keyword>
<gene>
    <name evidence="2" type="ORF">IAB08_09260</name>
</gene>
<proteinExistence type="predicted"/>
<sequence>MFKAIFFKEWLKTRWCLIAAFVLCSGFSIYIASRVMKAIELQGAGHIWEVTVSRDALFAEPITFVPLLIGLALGLFQYFPEMQRKCFKLTLHLPYPALRMTLAMLLYGLLGLSLCFTASILLLWIPLTQVFPSELSSRIVLSSLPWFVAGYAAYLFSAWITLEPTWKRRVFNMVIAAFCLKIFFMAPAPEAYNAFLPWLSLCVIALISLVWLSVLRFKAGKQD</sequence>
<protein>
    <recommendedName>
        <fullName evidence="4">Transmembrane protein</fullName>
    </recommendedName>
</protein>
<feature type="transmembrane region" description="Helical" evidence="1">
    <location>
        <begin position="169"/>
        <end position="189"/>
    </location>
</feature>